<evidence type="ECO:0008006" key="5">
    <source>
        <dbReference type="Google" id="ProtNLM"/>
    </source>
</evidence>
<evidence type="ECO:0000256" key="1">
    <source>
        <dbReference type="ARBA" id="ARBA00007261"/>
    </source>
</evidence>
<dbReference type="GO" id="GO:0046872">
    <property type="term" value="F:metal ion binding"/>
    <property type="evidence" value="ECO:0007669"/>
    <property type="project" value="InterPro"/>
</dbReference>
<dbReference type="Gene3D" id="3.30.830.10">
    <property type="entry name" value="Metalloenzyme, LuxS/M16 peptidase-like"/>
    <property type="match status" value="2"/>
</dbReference>
<dbReference type="SUPFAM" id="SSF63411">
    <property type="entry name" value="LuxS/MPP-like metallohydrolase"/>
    <property type="match status" value="2"/>
</dbReference>
<evidence type="ECO:0000259" key="3">
    <source>
        <dbReference type="Pfam" id="PF05193"/>
    </source>
</evidence>
<name>A0A0F9TYN1_9ZZZZ</name>
<dbReference type="InterPro" id="IPR050361">
    <property type="entry name" value="MPP/UQCRC_Complex"/>
</dbReference>
<dbReference type="Pfam" id="PF05193">
    <property type="entry name" value="Peptidase_M16_C"/>
    <property type="match status" value="1"/>
</dbReference>
<accession>A0A0F9TYN1</accession>
<dbReference type="InterPro" id="IPR007863">
    <property type="entry name" value="Peptidase_M16_C"/>
</dbReference>
<dbReference type="PANTHER" id="PTHR11851:SF49">
    <property type="entry name" value="MITOCHONDRIAL-PROCESSING PEPTIDASE SUBUNIT ALPHA"/>
    <property type="match status" value="1"/>
</dbReference>
<dbReference type="InterPro" id="IPR011249">
    <property type="entry name" value="Metalloenz_LuxS/M16"/>
</dbReference>
<gene>
    <name evidence="4" type="ORF">LCGC14_0333760</name>
</gene>
<dbReference type="Pfam" id="PF00675">
    <property type="entry name" value="Peptidase_M16"/>
    <property type="match status" value="1"/>
</dbReference>
<organism evidence="4">
    <name type="scientific">marine sediment metagenome</name>
    <dbReference type="NCBI Taxonomy" id="412755"/>
    <lineage>
        <taxon>unclassified sequences</taxon>
        <taxon>metagenomes</taxon>
        <taxon>ecological metagenomes</taxon>
    </lineage>
</organism>
<evidence type="ECO:0000259" key="2">
    <source>
        <dbReference type="Pfam" id="PF00675"/>
    </source>
</evidence>
<protein>
    <recommendedName>
        <fullName evidence="5">Peptidase M16 N-terminal domain-containing protein</fullName>
    </recommendedName>
</protein>
<dbReference type="EMBL" id="LAZR01000237">
    <property type="protein sequence ID" value="KKN80087.1"/>
    <property type="molecule type" value="Genomic_DNA"/>
</dbReference>
<comment type="caution">
    <text evidence="4">The sequence shown here is derived from an EMBL/GenBank/DDBJ whole genome shotgun (WGS) entry which is preliminary data.</text>
</comment>
<proteinExistence type="inferred from homology"/>
<comment type="similarity">
    <text evidence="1">Belongs to the peptidase M16 family.</text>
</comment>
<dbReference type="InterPro" id="IPR011765">
    <property type="entry name" value="Pept_M16_N"/>
</dbReference>
<dbReference type="AlphaFoldDB" id="A0A0F9TYN1"/>
<dbReference type="PANTHER" id="PTHR11851">
    <property type="entry name" value="METALLOPROTEASE"/>
    <property type="match status" value="1"/>
</dbReference>
<feature type="domain" description="Peptidase M16 C-terminal" evidence="3">
    <location>
        <begin position="166"/>
        <end position="339"/>
    </location>
</feature>
<feature type="domain" description="Peptidase M16 N-terminal" evidence="2">
    <location>
        <begin position="14"/>
        <end position="159"/>
    </location>
</feature>
<evidence type="ECO:0000313" key="4">
    <source>
        <dbReference type="EMBL" id="KKN80087.1"/>
    </source>
</evidence>
<sequence length="408" mass="44845">MAFREAQLDNGLTVVAEVNASAASAAMGFFVRTGSRDETPDVLGVSHFLEHMMFKGNDRYTALDLNRAFDDLGAEYNAATSHEKTVYYGAVLPEYQHPMLAMLCELMAPSFRQEDFDVEKQVILDEIAVYEDQPAWKTYKHLMEAYFHGHPLGNDVLGTTESITAMTRDAMEAYRRKHYAPASITVVGAGRVDFDAMVAQIGETCGHWAGGAETHPVPPSPDHQSTTILTDANIQRQHLGLMSPAPSEQDDERYAAELASAILGDVTNSRLYYALIDPALADEAHVIYEGLDGVGAMFTYISCDPDRAGEVLQILRNQFARFQADGPTEAELTAAKNKLASGATLAAESSMRRLMGVGNDLFYRHHYTSLEQDVQDLMAVTGKQVHQVTRQWDLSASTLVTLGPLESL</sequence>
<reference evidence="4" key="1">
    <citation type="journal article" date="2015" name="Nature">
        <title>Complex archaea that bridge the gap between prokaryotes and eukaryotes.</title>
        <authorList>
            <person name="Spang A."/>
            <person name="Saw J.H."/>
            <person name="Jorgensen S.L."/>
            <person name="Zaremba-Niedzwiedzka K."/>
            <person name="Martijn J."/>
            <person name="Lind A.E."/>
            <person name="van Eijk R."/>
            <person name="Schleper C."/>
            <person name="Guy L."/>
            <person name="Ettema T.J."/>
        </authorList>
    </citation>
    <scope>NUCLEOTIDE SEQUENCE</scope>
</reference>